<protein>
    <submittedName>
        <fullName evidence="2">Uncharacterized protein</fullName>
    </submittedName>
</protein>
<organism evidence="2 3">
    <name type="scientific">Corynespora cassiicola Philippines</name>
    <dbReference type="NCBI Taxonomy" id="1448308"/>
    <lineage>
        <taxon>Eukaryota</taxon>
        <taxon>Fungi</taxon>
        <taxon>Dikarya</taxon>
        <taxon>Ascomycota</taxon>
        <taxon>Pezizomycotina</taxon>
        <taxon>Dothideomycetes</taxon>
        <taxon>Pleosporomycetidae</taxon>
        <taxon>Pleosporales</taxon>
        <taxon>Corynesporascaceae</taxon>
        <taxon>Corynespora</taxon>
    </lineage>
</organism>
<name>A0A2T2N9A1_CORCC</name>
<feature type="region of interest" description="Disordered" evidence="1">
    <location>
        <begin position="374"/>
        <end position="402"/>
    </location>
</feature>
<feature type="region of interest" description="Disordered" evidence="1">
    <location>
        <begin position="658"/>
        <end position="684"/>
    </location>
</feature>
<evidence type="ECO:0000313" key="3">
    <source>
        <dbReference type="Proteomes" id="UP000240883"/>
    </source>
</evidence>
<evidence type="ECO:0000313" key="2">
    <source>
        <dbReference type="EMBL" id="PSN62005.1"/>
    </source>
</evidence>
<gene>
    <name evidence="2" type="ORF">BS50DRAFT_680306</name>
</gene>
<dbReference type="OrthoDB" id="3682764at2759"/>
<proteinExistence type="predicted"/>
<feature type="compositionally biased region" description="Polar residues" evidence="1">
    <location>
        <begin position="441"/>
        <end position="450"/>
    </location>
</feature>
<feature type="compositionally biased region" description="Basic and acidic residues" evidence="1">
    <location>
        <begin position="488"/>
        <end position="504"/>
    </location>
</feature>
<feature type="compositionally biased region" description="Polar residues" evidence="1">
    <location>
        <begin position="595"/>
        <end position="610"/>
    </location>
</feature>
<feature type="compositionally biased region" description="Basic and acidic residues" evidence="1">
    <location>
        <begin position="451"/>
        <end position="471"/>
    </location>
</feature>
<feature type="region of interest" description="Disordered" evidence="1">
    <location>
        <begin position="535"/>
        <end position="612"/>
    </location>
</feature>
<feature type="region of interest" description="Disordered" evidence="1">
    <location>
        <begin position="431"/>
        <end position="517"/>
    </location>
</feature>
<feature type="region of interest" description="Disordered" evidence="1">
    <location>
        <begin position="222"/>
        <end position="245"/>
    </location>
</feature>
<keyword evidence="3" id="KW-1185">Reference proteome</keyword>
<dbReference type="AlphaFoldDB" id="A0A2T2N9A1"/>
<dbReference type="Proteomes" id="UP000240883">
    <property type="component" value="Unassembled WGS sequence"/>
</dbReference>
<sequence>MSSPKYPRKPVPSRPLPKTRVGAQSVAVMTSSSSSDSLEPAPLAVTKLIKPFKEDNDKDDPLACERALVDEKIRRDTEIPDAELKIPGSEDGYKVVRNFLYALLTNSKWGIGLSNPSAVRATVFNWMGSGWYLRRCFNSGKLGDICPQTVQNTAREGMTGSVEFIPESIRNMVSLCIQREMRLILERDAPSSIASRASSAYNIKSNLDNSYRNEPGNIQEYNSHRRGHEDSVPEMPFTKRHRQTRSRIPNHWAKPESPRIGSEENLPGVNYRLDNPGSEQFRYIDTSSDALQSRDLNSISPISNGNKVNGKTERKRTFQHMIDRFPTPPNGELKTLRFEDTMPGEPPAIDPNMVGPRSIHLMSKQRTSIPVPMMTSSARPRKRSAMFKGSFSRTGTEPSPCPEDVSIRIVAKAVPVVSSAHRDAAATACRAQLETVPPDSSAKTNPPSTKETARSAKETSRSGKEPVRSTKEPICSAKQPTRPLRPSKQPEDHTSSPFAKDKHPVSPQTLSNPPPHARRLGMIQELELAQSHTAITTPPSRTHPPIHPTVNHHSTNTFPRARPPPSRPSPISNPYASLRNPFQGPRDANPYLPLPTSSDAGTPSATSSSFLGYRSSPEAQMQAAAAGNPQRRISFNFSDHSSEEMVGMLRERVVEERERGVRERGQRVRSAGGEGRRGGGGLRGRVGRVWRRFKGERL</sequence>
<reference evidence="2 3" key="1">
    <citation type="journal article" date="2018" name="Front. Microbiol.">
        <title>Genome-Wide Analysis of Corynespora cassiicola Leaf Fall Disease Putative Effectors.</title>
        <authorList>
            <person name="Lopez D."/>
            <person name="Ribeiro S."/>
            <person name="Label P."/>
            <person name="Fumanal B."/>
            <person name="Venisse J.S."/>
            <person name="Kohler A."/>
            <person name="de Oliveira R.R."/>
            <person name="Labutti K."/>
            <person name="Lipzen A."/>
            <person name="Lail K."/>
            <person name="Bauer D."/>
            <person name="Ohm R.A."/>
            <person name="Barry K.W."/>
            <person name="Spatafora J."/>
            <person name="Grigoriev I.V."/>
            <person name="Martin F.M."/>
            <person name="Pujade-Renaud V."/>
        </authorList>
    </citation>
    <scope>NUCLEOTIDE SEQUENCE [LARGE SCALE GENOMIC DNA]</scope>
    <source>
        <strain evidence="2 3">Philippines</strain>
    </source>
</reference>
<accession>A0A2T2N9A1</accession>
<dbReference type="EMBL" id="KZ678142">
    <property type="protein sequence ID" value="PSN62005.1"/>
    <property type="molecule type" value="Genomic_DNA"/>
</dbReference>
<evidence type="ECO:0000256" key="1">
    <source>
        <dbReference type="SAM" id="MobiDB-lite"/>
    </source>
</evidence>
<feature type="region of interest" description="Disordered" evidence="1">
    <location>
        <begin position="1"/>
        <end position="39"/>
    </location>
</feature>